<feature type="signal peptide" evidence="2">
    <location>
        <begin position="1"/>
        <end position="40"/>
    </location>
</feature>
<gene>
    <name evidence="4" type="ORF">JJB07_15845</name>
</gene>
<dbReference type="PANTHER" id="PTHR13817:SF166">
    <property type="entry name" value="NEURONAL IGCAM-RELATED"/>
    <property type="match status" value="1"/>
</dbReference>
<dbReference type="RefSeq" id="WP_201636736.1">
    <property type="nucleotide sequence ID" value="NZ_JAEQNB010000005.1"/>
</dbReference>
<dbReference type="InterPro" id="IPR036116">
    <property type="entry name" value="FN3_sf"/>
</dbReference>
<dbReference type="CDD" id="cd00063">
    <property type="entry name" value="FN3"/>
    <property type="match status" value="1"/>
</dbReference>
<organism evidence="4 5">
    <name type="scientific">Tumebacillus amylolyticus</name>
    <dbReference type="NCBI Taxonomy" id="2801339"/>
    <lineage>
        <taxon>Bacteria</taxon>
        <taxon>Bacillati</taxon>
        <taxon>Bacillota</taxon>
        <taxon>Bacilli</taxon>
        <taxon>Bacillales</taxon>
        <taxon>Alicyclobacillaceae</taxon>
        <taxon>Tumebacillus</taxon>
    </lineage>
</organism>
<protein>
    <recommendedName>
        <fullName evidence="3">Fibronectin type-III domain-containing protein</fullName>
    </recommendedName>
</protein>
<accession>A0ABS1JCU7</accession>
<feature type="chain" id="PRO_5045049943" description="Fibronectin type-III domain-containing protein" evidence="2">
    <location>
        <begin position="41"/>
        <end position="722"/>
    </location>
</feature>
<dbReference type="PROSITE" id="PS50853">
    <property type="entry name" value="FN3"/>
    <property type="match status" value="1"/>
</dbReference>
<evidence type="ECO:0000313" key="4">
    <source>
        <dbReference type="EMBL" id="MBL0388091.1"/>
    </source>
</evidence>
<reference evidence="4 5" key="1">
    <citation type="submission" date="2021-01" db="EMBL/GenBank/DDBJ databases">
        <title>Tumebacillus sp. strain ITR2 16S ribosomal RNA gene Genome sequencing and assembly.</title>
        <authorList>
            <person name="Kang M."/>
        </authorList>
    </citation>
    <scope>NUCLEOTIDE SEQUENCE [LARGE SCALE GENOMIC DNA]</scope>
    <source>
        <strain evidence="4 5">ITR2</strain>
    </source>
</reference>
<feature type="domain" description="Fibronectin type-III" evidence="3">
    <location>
        <begin position="446"/>
        <end position="531"/>
    </location>
</feature>
<dbReference type="InterPro" id="IPR013783">
    <property type="entry name" value="Ig-like_fold"/>
</dbReference>
<evidence type="ECO:0000256" key="1">
    <source>
        <dbReference type="ARBA" id="ARBA00022737"/>
    </source>
</evidence>
<dbReference type="InterPro" id="IPR050964">
    <property type="entry name" value="Striated_Muscle_Regulatory"/>
</dbReference>
<proteinExistence type="predicted"/>
<dbReference type="Pfam" id="PF18370">
    <property type="entry name" value="RGI_lyase"/>
    <property type="match status" value="2"/>
</dbReference>
<keyword evidence="5" id="KW-1185">Reference proteome</keyword>
<name>A0ABS1JCU7_9BACL</name>
<dbReference type="EMBL" id="JAEQNB010000005">
    <property type="protein sequence ID" value="MBL0388091.1"/>
    <property type="molecule type" value="Genomic_DNA"/>
</dbReference>
<evidence type="ECO:0000313" key="5">
    <source>
        <dbReference type="Proteomes" id="UP000602284"/>
    </source>
</evidence>
<dbReference type="Proteomes" id="UP000602284">
    <property type="component" value="Unassembled WGS sequence"/>
</dbReference>
<dbReference type="PANTHER" id="PTHR13817">
    <property type="entry name" value="TITIN"/>
    <property type="match status" value="1"/>
</dbReference>
<dbReference type="Gene3D" id="2.60.120.260">
    <property type="entry name" value="Galactose-binding domain-like"/>
    <property type="match status" value="1"/>
</dbReference>
<dbReference type="InterPro" id="IPR003961">
    <property type="entry name" value="FN3_dom"/>
</dbReference>
<keyword evidence="2" id="KW-0732">Signal</keyword>
<dbReference type="SMART" id="SM00060">
    <property type="entry name" value="FN3"/>
    <property type="match status" value="3"/>
</dbReference>
<comment type="caution">
    <text evidence="4">The sequence shown here is derived from an EMBL/GenBank/DDBJ whole genome shotgun (WGS) entry which is preliminary data.</text>
</comment>
<dbReference type="InterPro" id="IPR041624">
    <property type="entry name" value="RGI_lyase"/>
</dbReference>
<keyword evidence="1" id="KW-0677">Repeat</keyword>
<dbReference type="SUPFAM" id="SSF49265">
    <property type="entry name" value="Fibronectin type III"/>
    <property type="match status" value="3"/>
</dbReference>
<dbReference type="Gene3D" id="2.60.40.10">
    <property type="entry name" value="Immunoglobulins"/>
    <property type="match status" value="3"/>
</dbReference>
<evidence type="ECO:0000259" key="3">
    <source>
        <dbReference type="PROSITE" id="PS50853"/>
    </source>
</evidence>
<evidence type="ECO:0000256" key="2">
    <source>
        <dbReference type="SAM" id="SignalP"/>
    </source>
</evidence>
<sequence length="722" mass="76805">MTNRKQIRSKIKLSGVTLLSALLLASTTSVGPLIPTTAYAVDGPVTLSGTADDAQAALTWAAVAGATGYDVYRNGAKITDTPITDNTYLDTTVINGNTYTYTVSAILGGVSSPQSNEISLLPKSKPGLLRGLASDYNGVTNLTDGDNATVLSIPPGESEIFTLAPGAKITGLKAVGDPSLEIELVDEVGLLAGYYNASSPTNDFIDVNKQHIIQVRAVNFTDRTLIMQDFDVIGVQESPDFKIQTTGLESIPDDSHSQISFKWEPFDGAIGYNLYKEGAQLENKINPEPLTGTTFTDTDVINGQWYTYYLAPITASGEDAMFYYSAVCSTPPPGLLRGIASTTGETRITDGNYDENIMIPFQSGQTYILPAPAKVTGVYADGPDYMQVQLYDTAGNLVATIGASEPTNNDPIPVDAQNVAKVVLKTTNPNYSGIMLELDLVGTYLPNAPVDLIGKAGDAQATLTWTASNGAESYNVYRDGVKINTKPVTETSYSDAGLTNGKSYTYSVTTVNADGESPASNTITLTPVLNLLLNPGFEDGMVTTTNGTQVGKNWTSYAATGSTPNFTVVTSPVSTGTYAQKISGTNIPKSNALDIYQSVAAHANTSYSVSGMYYIESLNNAFVQLYVDFYDKDGRFIKSNSLPYYGFAAPATPSYMMMADNGTAPGYLLMANNLTTKGYVLLKNSFTTPANTASLRMYAVLRSSADGASGTFYVDDLSVVQN</sequence>